<feature type="chain" id="PRO_5015614567" description="Bifunctional inhibitor/plant lipid transfer protein/seed storage helical domain-containing protein" evidence="1">
    <location>
        <begin position="27"/>
        <end position="124"/>
    </location>
</feature>
<dbReference type="Gramene" id="PAN41384">
    <property type="protein sequence ID" value="PAN41384"/>
    <property type="gene ID" value="PAHAL_8G039500"/>
</dbReference>
<sequence>MATKVTLGLLASALVFTMFAAHQAWGEPDCYAEKELVLRKCRFTIKIPGDYVRPNPSCRVAVDHADMACICHILTIEEESTVSISKILRLAATVTSQCQQEADAEVLLFQRRYRHRHQKELISA</sequence>
<protein>
    <recommendedName>
        <fullName evidence="2">Bifunctional inhibitor/plant lipid transfer protein/seed storage helical domain-containing protein</fullName>
    </recommendedName>
</protein>
<feature type="domain" description="Bifunctional inhibitor/plant lipid transfer protein/seed storage helical" evidence="2">
    <location>
        <begin position="11"/>
        <end position="104"/>
    </location>
</feature>
<dbReference type="PANTHER" id="PTHR33286">
    <property type="entry name" value="BIFUNCTIONAL INHIBITOR/LIPID-TRANSFER PROTEIN/SEED STORAGE 2S ALBUMIN SUPERFAMILY PROTEIN"/>
    <property type="match status" value="1"/>
</dbReference>
<gene>
    <name evidence="3" type="ORF">PAHAL_8G039500</name>
</gene>
<feature type="signal peptide" evidence="1">
    <location>
        <begin position="1"/>
        <end position="26"/>
    </location>
</feature>
<dbReference type="Pfam" id="PF14368">
    <property type="entry name" value="LTP_2"/>
    <property type="match status" value="1"/>
</dbReference>
<dbReference type="InterPro" id="IPR016140">
    <property type="entry name" value="Bifunc_inhib/LTP/seed_store"/>
</dbReference>
<dbReference type="EMBL" id="CM008053">
    <property type="protein sequence ID" value="PAN41384.1"/>
    <property type="molecule type" value="Genomic_DNA"/>
</dbReference>
<dbReference type="AlphaFoldDB" id="A0A2S3ICM6"/>
<evidence type="ECO:0000256" key="1">
    <source>
        <dbReference type="SAM" id="SignalP"/>
    </source>
</evidence>
<dbReference type="PANTHER" id="PTHR33286:SF44">
    <property type="entry name" value="5A2 PROTEIN"/>
    <property type="match status" value="1"/>
</dbReference>
<organism evidence="3">
    <name type="scientific">Panicum hallii</name>
    <dbReference type="NCBI Taxonomy" id="206008"/>
    <lineage>
        <taxon>Eukaryota</taxon>
        <taxon>Viridiplantae</taxon>
        <taxon>Streptophyta</taxon>
        <taxon>Embryophyta</taxon>
        <taxon>Tracheophyta</taxon>
        <taxon>Spermatophyta</taxon>
        <taxon>Magnoliopsida</taxon>
        <taxon>Liliopsida</taxon>
        <taxon>Poales</taxon>
        <taxon>Poaceae</taxon>
        <taxon>PACMAD clade</taxon>
        <taxon>Panicoideae</taxon>
        <taxon>Panicodae</taxon>
        <taxon>Paniceae</taxon>
        <taxon>Panicinae</taxon>
        <taxon>Panicum</taxon>
        <taxon>Panicum sect. Panicum</taxon>
    </lineage>
</organism>
<dbReference type="Proteomes" id="UP000243499">
    <property type="component" value="Chromosome 8"/>
</dbReference>
<keyword evidence="1" id="KW-0732">Signal</keyword>
<proteinExistence type="predicted"/>
<name>A0A2S3ICM6_9POAL</name>
<reference evidence="3" key="1">
    <citation type="submission" date="2018-04" db="EMBL/GenBank/DDBJ databases">
        <title>WGS assembly of Panicum hallii.</title>
        <authorList>
            <person name="Lovell J."/>
            <person name="Jenkins J."/>
            <person name="Lowry D."/>
            <person name="Mamidi S."/>
            <person name="Sreedasyam A."/>
            <person name="Weng X."/>
            <person name="Barry K."/>
            <person name="Bonette J."/>
            <person name="Campitelli B."/>
            <person name="Daum C."/>
            <person name="Gordon S."/>
            <person name="Gould B."/>
            <person name="Lipzen A."/>
            <person name="Macqueen A."/>
            <person name="Palacio-Mejia J."/>
            <person name="Plott C."/>
            <person name="Shakirov E."/>
            <person name="Shu S."/>
            <person name="Yoshinaga Y."/>
            <person name="Zane M."/>
            <person name="Rokhsar D."/>
            <person name="Grimwood J."/>
            <person name="Schmutz J."/>
            <person name="Juenger T."/>
        </authorList>
    </citation>
    <scope>NUCLEOTIDE SEQUENCE [LARGE SCALE GENOMIC DNA]</scope>
    <source>
        <strain evidence="3">FIL2</strain>
    </source>
</reference>
<evidence type="ECO:0000259" key="2">
    <source>
        <dbReference type="Pfam" id="PF14368"/>
    </source>
</evidence>
<accession>A0A2S3ICM6</accession>
<evidence type="ECO:0000313" key="3">
    <source>
        <dbReference type="EMBL" id="PAN41384.1"/>
    </source>
</evidence>